<dbReference type="CDD" id="cd12291">
    <property type="entry name" value="RRM1_La"/>
    <property type="match status" value="1"/>
</dbReference>
<proteinExistence type="predicted"/>
<dbReference type="Pfam" id="PF00076">
    <property type="entry name" value="RRM_1"/>
    <property type="match status" value="1"/>
</dbReference>
<dbReference type="InterPro" id="IPR002344">
    <property type="entry name" value="Lupus_La"/>
</dbReference>
<dbReference type="PROSITE" id="PS50102">
    <property type="entry name" value="RRM"/>
    <property type="match status" value="1"/>
</dbReference>
<dbReference type="PROSITE" id="PS50961">
    <property type="entry name" value="HTH_LA"/>
    <property type="match status" value="1"/>
</dbReference>
<sequence length="366" mass="41028">MAEITQSEKPIEAVKDASPVTQNSGDAKVEDASPQVTENAPDTIPKVKHNEQSDAPAAKPNSSDEKKSYPGGERFDPTALPKSDDAAEIRKQVEFYFSDSNLTTDKFLYTMISENEGWADLRSVANFKRMRRFQPYTAVVEAMRTSTELDVDESGEKIRRKTELKPFTATNGPVARSVYVKNLPEETKTMQVDLEKYFEQYGKVKVVRLRRTDEGLFKGSVFVEFSTLEEKDSFLQKGTAEEKLKYDDAELEVMSKKAYLDMKEQQYGGKFPQNNSKRSFNAFAKDNQKSKGTGGNRDRNGGRGRGRGRGRGGRDGDRNAERRRNDEEGEAGRGEKRSFEQSNETSSEPAAKVAKTNEASVASKEE</sequence>
<feature type="compositionally biased region" description="Basic and acidic residues" evidence="5">
    <location>
        <begin position="62"/>
        <end position="84"/>
    </location>
</feature>
<dbReference type="Pfam" id="PF05383">
    <property type="entry name" value="La"/>
    <property type="match status" value="1"/>
</dbReference>
<dbReference type="Gene3D" id="3.30.70.330">
    <property type="match status" value="1"/>
</dbReference>
<keyword evidence="3" id="KW-0539">Nucleus</keyword>
<comment type="subcellular location">
    <subcellularLocation>
        <location evidence="1">Nucleus</location>
    </subcellularLocation>
</comment>
<dbReference type="Gene3D" id="1.10.10.10">
    <property type="entry name" value="Winged helix-like DNA-binding domain superfamily/Winged helix DNA-binding domain"/>
    <property type="match status" value="1"/>
</dbReference>
<evidence type="ECO:0000256" key="1">
    <source>
        <dbReference type="ARBA" id="ARBA00004123"/>
    </source>
</evidence>
<feature type="region of interest" description="Disordered" evidence="5">
    <location>
        <begin position="283"/>
        <end position="366"/>
    </location>
</feature>
<comment type="caution">
    <text evidence="8">The sequence shown here is derived from an EMBL/GenBank/DDBJ whole genome shotgun (WGS) entry which is preliminary data.</text>
</comment>
<evidence type="ECO:0000256" key="5">
    <source>
        <dbReference type="SAM" id="MobiDB-lite"/>
    </source>
</evidence>
<reference evidence="8 9" key="1">
    <citation type="journal article" date="2013" name="MBio">
        <title>Genome sequencing of the plant pathogen Taphrina deformans, the causal agent of peach leaf curl.</title>
        <authorList>
            <person name="Cisse O.H."/>
            <person name="Almeida J.M.G.C.F."/>
            <person name="Fonseca A."/>
            <person name="Kumar A.A."/>
            <person name="Salojaervi J."/>
            <person name="Overmyer K."/>
            <person name="Hauser P.M."/>
            <person name="Pagni M."/>
        </authorList>
    </citation>
    <scope>NUCLEOTIDE SEQUENCE [LARGE SCALE GENOMIC DNA]</scope>
    <source>
        <strain evidence="9">PYCC 5710 / ATCC 11124 / CBS 356.35 / IMI 108563 / JCM 9778 / NBRC 8474</strain>
    </source>
</reference>
<dbReference type="InterPro" id="IPR036388">
    <property type="entry name" value="WH-like_DNA-bd_sf"/>
</dbReference>
<gene>
    <name evidence="8" type="ORF">TAPDE_003150</name>
</gene>
<evidence type="ECO:0000259" key="6">
    <source>
        <dbReference type="PROSITE" id="PS50102"/>
    </source>
</evidence>
<evidence type="ECO:0000313" key="8">
    <source>
        <dbReference type="EMBL" id="CCG83011.1"/>
    </source>
</evidence>
<evidence type="ECO:0000313" key="9">
    <source>
        <dbReference type="Proteomes" id="UP000013776"/>
    </source>
</evidence>
<evidence type="ECO:0000256" key="3">
    <source>
        <dbReference type="ARBA" id="ARBA00023242"/>
    </source>
</evidence>
<organism evidence="8 9">
    <name type="scientific">Taphrina deformans (strain PYCC 5710 / ATCC 11124 / CBS 356.35 / IMI 108563 / JCM 9778 / NBRC 8474)</name>
    <name type="common">Peach leaf curl fungus</name>
    <name type="synonym">Lalaria deformans</name>
    <dbReference type="NCBI Taxonomy" id="1097556"/>
    <lineage>
        <taxon>Eukaryota</taxon>
        <taxon>Fungi</taxon>
        <taxon>Dikarya</taxon>
        <taxon>Ascomycota</taxon>
        <taxon>Taphrinomycotina</taxon>
        <taxon>Taphrinomycetes</taxon>
        <taxon>Taphrinales</taxon>
        <taxon>Taphrinaceae</taxon>
        <taxon>Taphrina</taxon>
    </lineage>
</organism>
<dbReference type="eggNOG" id="KOG0118">
    <property type="taxonomic scope" value="Eukaryota"/>
</dbReference>
<dbReference type="VEuPathDB" id="FungiDB:TAPDE_003150"/>
<dbReference type="InterPro" id="IPR035979">
    <property type="entry name" value="RBD_domain_sf"/>
</dbReference>
<dbReference type="AlphaFoldDB" id="R4XEV8"/>
<dbReference type="InterPro" id="IPR045180">
    <property type="entry name" value="La_dom_prot"/>
</dbReference>
<dbReference type="SMART" id="SM00715">
    <property type="entry name" value="LA"/>
    <property type="match status" value="1"/>
</dbReference>
<evidence type="ECO:0000256" key="4">
    <source>
        <dbReference type="PROSITE-ProRule" id="PRU00332"/>
    </source>
</evidence>
<dbReference type="InterPro" id="IPR036390">
    <property type="entry name" value="WH_DNA-bd_sf"/>
</dbReference>
<dbReference type="PANTHER" id="PTHR22792">
    <property type="entry name" value="LUPUS LA PROTEIN-RELATED"/>
    <property type="match status" value="1"/>
</dbReference>
<dbReference type="SUPFAM" id="SSF54928">
    <property type="entry name" value="RNA-binding domain, RBD"/>
    <property type="match status" value="1"/>
</dbReference>
<feature type="region of interest" description="Disordered" evidence="5">
    <location>
        <begin position="1"/>
        <end position="84"/>
    </location>
</feature>
<feature type="domain" description="RRM" evidence="6">
    <location>
        <begin position="176"/>
        <end position="265"/>
    </location>
</feature>
<feature type="compositionally biased region" description="Basic residues" evidence="5">
    <location>
        <begin position="302"/>
        <end position="311"/>
    </location>
</feature>
<protein>
    <submittedName>
        <fullName evidence="8">Lupus La protein</fullName>
    </submittedName>
</protein>
<feature type="domain" description="HTH La-type RNA-binding" evidence="7">
    <location>
        <begin position="79"/>
        <end position="169"/>
    </location>
</feature>
<keyword evidence="2 4" id="KW-0694">RNA-binding</keyword>
<dbReference type="OrthoDB" id="439993at2759"/>
<dbReference type="GO" id="GO:0003729">
    <property type="term" value="F:mRNA binding"/>
    <property type="evidence" value="ECO:0007669"/>
    <property type="project" value="TreeGrafter"/>
</dbReference>
<dbReference type="GO" id="GO:0006396">
    <property type="term" value="P:RNA processing"/>
    <property type="evidence" value="ECO:0007669"/>
    <property type="project" value="InterPro"/>
</dbReference>
<dbReference type="PANTHER" id="PTHR22792:SF140">
    <property type="entry name" value="ACHILLES, ISOFORM A"/>
    <property type="match status" value="1"/>
</dbReference>
<evidence type="ECO:0000256" key="2">
    <source>
        <dbReference type="ARBA" id="ARBA00022884"/>
    </source>
</evidence>
<dbReference type="InterPro" id="IPR000504">
    <property type="entry name" value="RRM_dom"/>
</dbReference>
<dbReference type="InterPro" id="IPR012677">
    <property type="entry name" value="Nucleotide-bd_a/b_plait_sf"/>
</dbReference>
<evidence type="ECO:0000259" key="7">
    <source>
        <dbReference type="PROSITE" id="PS50961"/>
    </source>
</evidence>
<accession>R4XEV8</accession>
<feature type="compositionally biased region" description="Basic and acidic residues" evidence="5">
    <location>
        <begin position="312"/>
        <end position="339"/>
    </location>
</feature>
<dbReference type="GO" id="GO:1990904">
    <property type="term" value="C:ribonucleoprotein complex"/>
    <property type="evidence" value="ECO:0007669"/>
    <property type="project" value="InterPro"/>
</dbReference>
<dbReference type="PRINTS" id="PR00302">
    <property type="entry name" value="LUPUSLA"/>
</dbReference>
<dbReference type="Proteomes" id="UP000013776">
    <property type="component" value="Unassembled WGS sequence"/>
</dbReference>
<dbReference type="STRING" id="1097556.R4XEV8"/>
<dbReference type="EMBL" id="CAHR02000117">
    <property type="protein sequence ID" value="CCG83011.1"/>
    <property type="molecule type" value="Genomic_DNA"/>
</dbReference>
<keyword evidence="9" id="KW-1185">Reference proteome</keyword>
<dbReference type="InterPro" id="IPR006630">
    <property type="entry name" value="La_HTH"/>
</dbReference>
<dbReference type="SMART" id="SM00360">
    <property type="entry name" value="RRM"/>
    <property type="match status" value="1"/>
</dbReference>
<name>R4XEV8_TAPDE</name>
<dbReference type="GO" id="GO:0005634">
    <property type="term" value="C:nucleus"/>
    <property type="evidence" value="ECO:0007669"/>
    <property type="project" value="UniProtKB-SubCell"/>
</dbReference>
<dbReference type="SUPFAM" id="SSF46785">
    <property type="entry name" value="Winged helix' DNA-binding domain"/>
    <property type="match status" value="1"/>
</dbReference>